<dbReference type="EMBL" id="CAJFCJ010000010">
    <property type="protein sequence ID" value="CAD5119626.1"/>
    <property type="molecule type" value="Genomic_DNA"/>
</dbReference>
<dbReference type="GO" id="GO:0005813">
    <property type="term" value="C:centrosome"/>
    <property type="evidence" value="ECO:0007669"/>
    <property type="project" value="TreeGrafter"/>
</dbReference>
<sequence length="747" mass="86280">MTSLEFYDYPAYNNNKDKTKEWGTGKVPQKVPLWSEKSPTWHMSGEPIQQNYDVTNLHRSNVRPNDELVPKPEITDLGQEQILRNYPSNHPYASHMSRAQVFPKFTPAPEHETLGFKARLETPRGPEIPASNFKVDVHTKIKGFPRREETQEYLPDSRRTALHWPEGPFDQTVKGYQKQSDIYPTPPTLLVPNMKERYNAKCLTGDMQATPRTANVGKNIEKLQWKTTYDLEHSGVGPSNPMKLDNFEDLRNQRIFGVNSSDLRPISVPTIDRPRPLEGRISRSLTPKPNPQIGYRKAEIDSNYTRKPTLTEREEDRLLNGGKYRNLPVNVVINEKERNFPRKSQKTVRLRNNQIEDNDEELDNNSENGDNVEERELIKLRLEQHDNHQQMEASNRWKDLELQTPAHDVGSLNRKYAGETDKNHPKIFYNHEGTYQKERGALYRTSYEPEKLQGLMDDVKSSERFTVLNSYKGSLDHPTSMNDQMGEAVWNNRTLGSPGSVPQLNGQPTPYEIFSQFKTTRQKQRNEITPIVDECDRRTQEGHLISTESSYGNDFNTAKFLQEKTLPRQNRREPYVLMSLENKNMDNVRNNILTREGSTSNKKVVTFKQPVQIYTSRSDGRNYSANLPLALSSRNMFSSKSSNLVPTNLKTSWQNASAYESQFGMNTERQQYDPRFDWEPGSGTPRPQSRLLQIQNSFSKTDSRKEFHRKFPETNPDLRENIIFGRKHDFSPSGINAQVLRGAQAVF</sequence>
<feature type="region of interest" description="Disordered" evidence="1">
    <location>
        <begin position="342"/>
        <end position="369"/>
    </location>
</feature>
<dbReference type="InterPro" id="IPR027886">
    <property type="entry name" value="SPMIP4"/>
</dbReference>
<reference evidence="2 3" key="1">
    <citation type="submission" date="2020-08" db="EMBL/GenBank/DDBJ databases">
        <authorList>
            <person name="Hejnol A."/>
        </authorList>
    </citation>
    <scope>NUCLEOTIDE SEQUENCE [LARGE SCALE GENOMIC DNA]</scope>
</reference>
<proteinExistence type="predicted"/>
<evidence type="ECO:0000313" key="3">
    <source>
        <dbReference type="Proteomes" id="UP000549394"/>
    </source>
</evidence>
<organism evidence="2 3">
    <name type="scientific">Dimorphilus gyrociliatus</name>
    <dbReference type="NCBI Taxonomy" id="2664684"/>
    <lineage>
        <taxon>Eukaryota</taxon>
        <taxon>Metazoa</taxon>
        <taxon>Spiralia</taxon>
        <taxon>Lophotrochozoa</taxon>
        <taxon>Annelida</taxon>
        <taxon>Polychaeta</taxon>
        <taxon>Polychaeta incertae sedis</taxon>
        <taxon>Dinophilidae</taxon>
        <taxon>Dimorphilus</taxon>
    </lineage>
</organism>
<dbReference type="Pfam" id="PF15093">
    <property type="entry name" value="SPMIP4-like"/>
    <property type="match status" value="1"/>
</dbReference>
<dbReference type="Proteomes" id="UP000549394">
    <property type="component" value="Unassembled WGS sequence"/>
</dbReference>
<comment type="caution">
    <text evidence="2">The sequence shown here is derived from an EMBL/GenBank/DDBJ whole genome shotgun (WGS) entry which is preliminary data.</text>
</comment>
<evidence type="ECO:0000256" key="1">
    <source>
        <dbReference type="SAM" id="MobiDB-lite"/>
    </source>
</evidence>
<dbReference type="PANTHER" id="PTHR31393:SF2">
    <property type="entry name" value="CHROMOSOME 7 OPEN READING FRAME 31"/>
    <property type="match status" value="1"/>
</dbReference>
<accession>A0A7I8VTK3</accession>
<name>A0A7I8VTK3_9ANNE</name>
<feature type="compositionally biased region" description="Basic and acidic residues" evidence="1">
    <location>
        <begin position="272"/>
        <end position="281"/>
    </location>
</feature>
<dbReference type="AlphaFoldDB" id="A0A7I8VTK3"/>
<protein>
    <submittedName>
        <fullName evidence="2">DgyrCDS8221</fullName>
    </submittedName>
</protein>
<feature type="region of interest" description="Disordered" evidence="1">
    <location>
        <begin position="267"/>
        <end position="295"/>
    </location>
</feature>
<evidence type="ECO:0000313" key="2">
    <source>
        <dbReference type="EMBL" id="CAD5119626.1"/>
    </source>
</evidence>
<dbReference type="PANTHER" id="PTHR31393">
    <property type="entry name" value="C5ORF31"/>
    <property type="match status" value="1"/>
</dbReference>
<gene>
    <name evidence="2" type="ORF">DGYR_LOCUS7834</name>
</gene>
<dbReference type="OrthoDB" id="10040207at2759"/>
<keyword evidence="3" id="KW-1185">Reference proteome</keyword>